<reference evidence="1" key="2">
    <citation type="submission" date="2021-04" db="EMBL/GenBank/DDBJ databases">
        <authorList>
            <person name="Gilroy R."/>
        </authorList>
    </citation>
    <scope>NUCLEOTIDE SEQUENCE</scope>
    <source>
        <strain evidence="1">ChiBcolR8-3208</strain>
    </source>
</reference>
<keyword evidence="1" id="KW-0808">Transferase</keyword>
<proteinExistence type="predicted"/>
<dbReference type="Proteomes" id="UP000824214">
    <property type="component" value="Unassembled WGS sequence"/>
</dbReference>
<gene>
    <name evidence="1" type="ORF">H9942_09735</name>
</gene>
<comment type="caution">
    <text evidence="1">The sequence shown here is derived from an EMBL/GenBank/DDBJ whole genome shotgun (WGS) entry which is preliminary data.</text>
</comment>
<protein>
    <submittedName>
        <fullName evidence="1">Histidine kinase</fullName>
    </submittedName>
</protein>
<dbReference type="EMBL" id="DWXZ01000208">
    <property type="protein sequence ID" value="HJB38328.1"/>
    <property type="molecule type" value="Genomic_DNA"/>
</dbReference>
<sequence length="117" mass="12250">MDLKWEPGGVALGPGGLPQQVAGLEELLQNIRLRLCLPRGSLPYGPLLGSGLSQLDPGEENSLQRAWALAGEALLGCPGVRVAQVEYHSGTGLWQVWVETPLGAGQVAVPGKEETDG</sequence>
<evidence type="ECO:0000313" key="1">
    <source>
        <dbReference type="EMBL" id="HJB38328.1"/>
    </source>
</evidence>
<dbReference type="AlphaFoldDB" id="A0A9D2RZA9"/>
<organism evidence="1 2">
    <name type="scientific">Candidatus Acutalibacter ornithocaccae</name>
    <dbReference type="NCBI Taxonomy" id="2838416"/>
    <lineage>
        <taxon>Bacteria</taxon>
        <taxon>Bacillati</taxon>
        <taxon>Bacillota</taxon>
        <taxon>Clostridia</taxon>
        <taxon>Eubacteriales</taxon>
        <taxon>Acutalibacteraceae</taxon>
        <taxon>Acutalibacter</taxon>
    </lineage>
</organism>
<reference evidence="1" key="1">
    <citation type="journal article" date="2021" name="PeerJ">
        <title>Extensive microbial diversity within the chicken gut microbiome revealed by metagenomics and culture.</title>
        <authorList>
            <person name="Gilroy R."/>
            <person name="Ravi A."/>
            <person name="Getino M."/>
            <person name="Pursley I."/>
            <person name="Horton D.L."/>
            <person name="Alikhan N.F."/>
            <person name="Baker D."/>
            <person name="Gharbi K."/>
            <person name="Hall N."/>
            <person name="Watson M."/>
            <person name="Adriaenssens E.M."/>
            <person name="Foster-Nyarko E."/>
            <person name="Jarju S."/>
            <person name="Secka A."/>
            <person name="Antonio M."/>
            <person name="Oren A."/>
            <person name="Chaudhuri R.R."/>
            <person name="La Ragione R."/>
            <person name="Hildebrand F."/>
            <person name="Pallen M.J."/>
        </authorList>
    </citation>
    <scope>NUCLEOTIDE SEQUENCE</scope>
    <source>
        <strain evidence="1">ChiBcolR8-3208</strain>
    </source>
</reference>
<dbReference type="GO" id="GO:0016301">
    <property type="term" value="F:kinase activity"/>
    <property type="evidence" value="ECO:0007669"/>
    <property type="project" value="UniProtKB-KW"/>
</dbReference>
<name>A0A9D2RZA9_9FIRM</name>
<keyword evidence="1" id="KW-0418">Kinase</keyword>
<accession>A0A9D2RZA9</accession>
<evidence type="ECO:0000313" key="2">
    <source>
        <dbReference type="Proteomes" id="UP000824214"/>
    </source>
</evidence>